<dbReference type="PANTHER" id="PTHR30576:SF0">
    <property type="entry name" value="UNDECAPRENYL-PHOSPHATE N-ACETYLGALACTOSAMINYL 1-PHOSPHATE TRANSFERASE-RELATED"/>
    <property type="match status" value="1"/>
</dbReference>
<dbReference type="STRING" id="443254.Marpi_0347"/>
<name>H2J4E1_MARPK</name>
<accession>H2J4E1</accession>
<dbReference type="RefSeq" id="WP_014295868.1">
    <property type="nucleotide sequence ID" value="NC_016751.1"/>
</dbReference>
<dbReference type="HOGENOM" id="CLU_024920_0_0_0"/>
<evidence type="ECO:0000313" key="5">
    <source>
        <dbReference type="Proteomes" id="UP000007161"/>
    </source>
</evidence>
<gene>
    <name evidence="4" type="ordered locus">Marpi_0347</name>
</gene>
<dbReference type="PANTHER" id="PTHR30576">
    <property type="entry name" value="COLANIC BIOSYNTHESIS UDP-GLUCOSE LIPID CARRIER TRANSFERASE"/>
    <property type="match status" value="1"/>
</dbReference>
<evidence type="ECO:0000259" key="3">
    <source>
        <dbReference type="Pfam" id="PF02397"/>
    </source>
</evidence>
<dbReference type="eggNOG" id="COG2148">
    <property type="taxonomic scope" value="Bacteria"/>
</dbReference>
<reference evidence="4 5" key="1">
    <citation type="journal article" date="2012" name="J. Bacteriol.">
        <title>Complete Genome Sequence of the Thermophilic, Piezophilic, Heterotrophic Bacterium Marinitoga piezophila KA3.</title>
        <authorList>
            <person name="Lucas S."/>
            <person name="Han J."/>
            <person name="Lapidus A."/>
            <person name="Cheng J.F."/>
            <person name="Goodwin L.A."/>
            <person name="Pitluck S."/>
            <person name="Peters L."/>
            <person name="Mikhailova N."/>
            <person name="Teshima H."/>
            <person name="Detter J.C."/>
            <person name="Han C."/>
            <person name="Tapia R."/>
            <person name="Land M."/>
            <person name="Hauser L."/>
            <person name="Kyrpides N.C."/>
            <person name="Ivanova N."/>
            <person name="Pagani I."/>
            <person name="Vannier P."/>
            <person name="Oger P."/>
            <person name="Bartlett D.H."/>
            <person name="Noll K.M."/>
            <person name="Woyke T."/>
            <person name="Jebbar M."/>
        </authorList>
    </citation>
    <scope>NUCLEOTIDE SEQUENCE [LARGE SCALE GENOMIC DNA]</scope>
    <source>
        <strain evidence="5">DSM 14283 / JCM 11233 / KA3</strain>
    </source>
</reference>
<comment type="similarity">
    <text evidence="1">Belongs to the bacterial sugar transferase family.</text>
</comment>
<keyword evidence="2" id="KW-1133">Transmembrane helix</keyword>
<dbReference type="Proteomes" id="UP000007161">
    <property type="component" value="Chromosome"/>
</dbReference>
<dbReference type="InterPro" id="IPR003362">
    <property type="entry name" value="Bact_transf"/>
</dbReference>
<keyword evidence="2" id="KW-0812">Transmembrane</keyword>
<keyword evidence="5" id="KW-1185">Reference proteome</keyword>
<dbReference type="AlphaFoldDB" id="H2J4E1"/>
<dbReference type="KEGG" id="mpz:Marpi_0347"/>
<dbReference type="EMBL" id="CP003257">
    <property type="protein sequence ID" value="AEX84796.1"/>
    <property type="molecule type" value="Genomic_DNA"/>
</dbReference>
<proteinExistence type="inferred from homology"/>
<organism evidence="4 5">
    <name type="scientific">Marinitoga piezophila (strain DSM 14283 / JCM 11233 / KA3)</name>
    <dbReference type="NCBI Taxonomy" id="443254"/>
    <lineage>
        <taxon>Bacteria</taxon>
        <taxon>Thermotogati</taxon>
        <taxon>Thermotogota</taxon>
        <taxon>Thermotogae</taxon>
        <taxon>Petrotogales</taxon>
        <taxon>Petrotogaceae</taxon>
        <taxon>Marinitoga</taxon>
    </lineage>
</organism>
<keyword evidence="2" id="KW-0472">Membrane</keyword>
<dbReference type="Pfam" id="PF02397">
    <property type="entry name" value="Bac_transf"/>
    <property type="match status" value="1"/>
</dbReference>
<evidence type="ECO:0000256" key="2">
    <source>
        <dbReference type="SAM" id="Phobius"/>
    </source>
</evidence>
<dbReference type="GO" id="GO:0016780">
    <property type="term" value="F:phosphotransferase activity, for other substituted phosphate groups"/>
    <property type="evidence" value="ECO:0007669"/>
    <property type="project" value="TreeGrafter"/>
</dbReference>
<sequence>MKYLVIGKKEDFQKILDEITLKTNNKMQFGGYLNPNPTSFKENLKYFDRILIADPSLEHYIKKELEDAQKNGYIIEILPEIAEKYLQRIPLIVLKKFKYYYSEFFIEKSENRFLDIIITLLFLIIASPLLIVIYTINYFMLGKPVIFKQTRVGKNEKKFLMYKFRTIHNNHINKFCKFLRKTRLDELPQFFNVLKGNMNFIGPRPEMISFHDMCMENIEFYNYRLLVNPGITGWAQVKFKYTTNLEDYKIKTEYDLYYVKNKSLLLDIKILLLTFLAIFKDQGSL</sequence>
<protein>
    <submittedName>
        <fullName evidence="4">Glycosyl transferase possibly involved in lipopolysaccharide synthesis</fullName>
    </submittedName>
</protein>
<feature type="transmembrane region" description="Helical" evidence="2">
    <location>
        <begin position="116"/>
        <end position="141"/>
    </location>
</feature>
<keyword evidence="4" id="KW-0808">Transferase</keyword>
<evidence type="ECO:0000256" key="1">
    <source>
        <dbReference type="ARBA" id="ARBA00006464"/>
    </source>
</evidence>
<feature type="domain" description="Bacterial sugar transferase" evidence="3">
    <location>
        <begin position="112"/>
        <end position="280"/>
    </location>
</feature>
<reference evidence="5" key="2">
    <citation type="submission" date="2012-01" db="EMBL/GenBank/DDBJ databases">
        <title>Complete sequence of chromosome of Marinitoga piezophila KA3.</title>
        <authorList>
            <person name="Lucas S."/>
            <person name="Han J."/>
            <person name="Lapidus A."/>
            <person name="Cheng J.-F."/>
            <person name="Goodwin L."/>
            <person name="Pitluck S."/>
            <person name="Peters L."/>
            <person name="Mikhailova N."/>
            <person name="Teshima H."/>
            <person name="Detter J.C."/>
            <person name="Han C."/>
            <person name="Tapia R."/>
            <person name="Land M."/>
            <person name="Hauser L."/>
            <person name="Kyrpides N."/>
            <person name="Ivanova N."/>
            <person name="Pagani I."/>
            <person name="Jebbar M."/>
            <person name="Vannier P."/>
            <person name="Oger P."/>
            <person name="Cario A."/>
            <person name="Bartlett D."/>
            <person name="Noll K.M."/>
            <person name="Woyke T."/>
        </authorList>
    </citation>
    <scope>NUCLEOTIDE SEQUENCE [LARGE SCALE GENOMIC DNA]</scope>
    <source>
        <strain evidence="5">DSM 14283 / JCM 11233 / KA3</strain>
    </source>
</reference>
<evidence type="ECO:0000313" key="4">
    <source>
        <dbReference type="EMBL" id="AEX84796.1"/>
    </source>
</evidence>